<dbReference type="InterPro" id="IPR009721">
    <property type="entry name" value="O-acyltransferase_WSD1_C"/>
</dbReference>
<dbReference type="GO" id="GO:0004144">
    <property type="term" value="F:diacylglycerol O-acyltransferase activity"/>
    <property type="evidence" value="ECO:0007669"/>
    <property type="project" value="UniProtKB-EC"/>
</dbReference>
<dbReference type="KEGG" id="parq:DSM112329_01378"/>
<comment type="catalytic activity">
    <reaction evidence="10 11">
        <text>an acyl-CoA + a 1,2-diacyl-sn-glycerol = a triacyl-sn-glycerol + CoA</text>
        <dbReference type="Rhea" id="RHEA:10868"/>
        <dbReference type="ChEBI" id="CHEBI:17815"/>
        <dbReference type="ChEBI" id="CHEBI:57287"/>
        <dbReference type="ChEBI" id="CHEBI:58342"/>
        <dbReference type="ChEBI" id="CHEBI:64615"/>
        <dbReference type="EC" id="2.3.1.20"/>
    </reaction>
</comment>
<accession>A0AAU7ASG7</accession>
<evidence type="ECO:0000313" key="14">
    <source>
        <dbReference type="EMBL" id="XAY04543.1"/>
    </source>
</evidence>
<comment type="pathway">
    <text evidence="1 11">Glycerolipid metabolism; triacylglycerol biosynthesis.</text>
</comment>
<proteinExistence type="inferred from homology"/>
<reference evidence="14" key="1">
    <citation type="submission" date="2022-12" db="EMBL/GenBank/DDBJ databases">
        <title>Paraconexibacter alkalitolerans sp. nov. and Baekduia alba sp. nov., isolated from soil and emended description of the genera Paraconexibacter (Chun et al., 2020) and Baekduia (An et al., 2020).</title>
        <authorList>
            <person name="Vieira S."/>
            <person name="Huber K.J."/>
            <person name="Geppert A."/>
            <person name="Wolf J."/>
            <person name="Neumann-Schaal M."/>
            <person name="Muesken M."/>
            <person name="Overmann J."/>
        </authorList>
    </citation>
    <scope>NUCLEOTIDE SEQUENCE</scope>
    <source>
        <strain evidence="14">AEG42_29</strain>
    </source>
</reference>
<dbReference type="AlphaFoldDB" id="A0AAU7ASG7"/>
<evidence type="ECO:0000256" key="6">
    <source>
        <dbReference type="ARBA" id="ARBA00022679"/>
    </source>
</evidence>
<comment type="similarity">
    <text evidence="3 11">Belongs to the long-chain O-acyltransferase family.</text>
</comment>
<dbReference type="NCBIfam" id="TIGR02946">
    <property type="entry name" value="acyl_WS_DGAT"/>
    <property type="match status" value="1"/>
</dbReference>
<dbReference type="SUPFAM" id="SSF52777">
    <property type="entry name" value="CoA-dependent acyltransferases"/>
    <property type="match status" value="2"/>
</dbReference>
<keyword evidence="7 11" id="KW-0319">Glycerol metabolism</keyword>
<evidence type="ECO:0000256" key="3">
    <source>
        <dbReference type="ARBA" id="ARBA00009587"/>
    </source>
</evidence>
<keyword evidence="5 11" id="KW-0444">Lipid biosynthesis</keyword>
<dbReference type="InterPro" id="IPR004255">
    <property type="entry name" value="O-acyltransferase_WSD1_N"/>
</dbReference>
<evidence type="ECO:0000259" key="13">
    <source>
        <dbReference type="Pfam" id="PF06974"/>
    </source>
</evidence>
<dbReference type="Gene3D" id="3.30.559.30">
    <property type="entry name" value="Nonribosomal peptide synthetase, condensation domain"/>
    <property type="match status" value="1"/>
</dbReference>
<keyword evidence="9 11" id="KW-0012">Acyltransferase</keyword>
<feature type="domain" description="O-acyltransferase WSD1 C-terminal" evidence="13">
    <location>
        <begin position="332"/>
        <end position="479"/>
    </location>
</feature>
<dbReference type="GO" id="GO:0051701">
    <property type="term" value="P:biological process involved in interaction with host"/>
    <property type="evidence" value="ECO:0007669"/>
    <property type="project" value="TreeGrafter"/>
</dbReference>
<keyword evidence="8 11" id="KW-0443">Lipid metabolism</keyword>
<dbReference type="GO" id="GO:0005886">
    <property type="term" value="C:plasma membrane"/>
    <property type="evidence" value="ECO:0007669"/>
    <property type="project" value="TreeGrafter"/>
</dbReference>
<dbReference type="EC" id="2.3.1.20" evidence="4 11"/>
<evidence type="ECO:0000256" key="5">
    <source>
        <dbReference type="ARBA" id="ARBA00022516"/>
    </source>
</evidence>
<dbReference type="EMBL" id="CP114014">
    <property type="protein sequence ID" value="XAY04543.1"/>
    <property type="molecule type" value="Genomic_DNA"/>
</dbReference>
<dbReference type="RefSeq" id="WP_354701072.1">
    <property type="nucleotide sequence ID" value="NZ_CP114014.1"/>
</dbReference>
<gene>
    <name evidence="14" type="primary">tgs1</name>
    <name evidence="14" type="ORF">DSM112329_01378</name>
</gene>
<feature type="domain" description="O-acyltransferase WSD1-like N-terminal" evidence="12">
    <location>
        <begin position="12"/>
        <end position="292"/>
    </location>
</feature>
<evidence type="ECO:0000256" key="9">
    <source>
        <dbReference type="ARBA" id="ARBA00023315"/>
    </source>
</evidence>
<keyword evidence="6 11" id="KW-0808">Transferase</keyword>
<evidence type="ECO:0000256" key="11">
    <source>
        <dbReference type="RuleBase" id="RU361241"/>
    </source>
</evidence>
<dbReference type="Pfam" id="PF03007">
    <property type="entry name" value="WS_DGAT_cat"/>
    <property type="match status" value="1"/>
</dbReference>
<evidence type="ECO:0000256" key="4">
    <source>
        <dbReference type="ARBA" id="ARBA00013244"/>
    </source>
</evidence>
<dbReference type="GO" id="GO:0071731">
    <property type="term" value="P:response to nitric oxide"/>
    <property type="evidence" value="ECO:0007669"/>
    <property type="project" value="TreeGrafter"/>
</dbReference>
<evidence type="ECO:0000256" key="2">
    <source>
        <dbReference type="ARBA" id="ARBA00005189"/>
    </source>
</evidence>
<dbReference type="GO" id="GO:0019432">
    <property type="term" value="P:triglyceride biosynthetic process"/>
    <property type="evidence" value="ECO:0007669"/>
    <property type="project" value="TreeGrafter"/>
</dbReference>
<evidence type="ECO:0000256" key="7">
    <source>
        <dbReference type="ARBA" id="ARBA00022798"/>
    </source>
</evidence>
<dbReference type="PANTHER" id="PTHR31650:SF1">
    <property type="entry name" value="WAX ESTER SYNTHASE_DIACYLGLYCEROL ACYLTRANSFERASE 4-RELATED"/>
    <property type="match status" value="1"/>
</dbReference>
<dbReference type="PANTHER" id="PTHR31650">
    <property type="entry name" value="O-ACYLTRANSFERASE (WSD1-LIKE) FAMILY PROTEIN"/>
    <property type="match status" value="1"/>
</dbReference>
<dbReference type="GO" id="GO:0006071">
    <property type="term" value="P:glycerol metabolic process"/>
    <property type="evidence" value="ECO:0007669"/>
    <property type="project" value="UniProtKB-KW"/>
</dbReference>
<evidence type="ECO:0000256" key="8">
    <source>
        <dbReference type="ARBA" id="ARBA00023098"/>
    </source>
</evidence>
<evidence type="ECO:0000259" key="12">
    <source>
        <dbReference type="Pfam" id="PF03007"/>
    </source>
</evidence>
<evidence type="ECO:0000256" key="1">
    <source>
        <dbReference type="ARBA" id="ARBA00004771"/>
    </source>
</evidence>
<organism evidence="14">
    <name type="scientific">Paraconexibacter sp. AEG42_29</name>
    <dbReference type="NCBI Taxonomy" id="2997339"/>
    <lineage>
        <taxon>Bacteria</taxon>
        <taxon>Bacillati</taxon>
        <taxon>Actinomycetota</taxon>
        <taxon>Thermoleophilia</taxon>
        <taxon>Solirubrobacterales</taxon>
        <taxon>Paraconexibacteraceae</taxon>
        <taxon>Paraconexibacter</taxon>
    </lineage>
</organism>
<dbReference type="InterPro" id="IPR014292">
    <property type="entry name" value="Acyl_transf_WS/DGAT"/>
</dbReference>
<dbReference type="InterPro" id="IPR045034">
    <property type="entry name" value="O-acyltransferase_WSD1-like"/>
</dbReference>
<comment type="pathway">
    <text evidence="2">Lipid metabolism.</text>
</comment>
<dbReference type="GO" id="GO:0001666">
    <property type="term" value="P:response to hypoxia"/>
    <property type="evidence" value="ECO:0007669"/>
    <property type="project" value="TreeGrafter"/>
</dbReference>
<evidence type="ECO:0000256" key="10">
    <source>
        <dbReference type="ARBA" id="ARBA00048109"/>
    </source>
</evidence>
<dbReference type="Pfam" id="PF06974">
    <property type="entry name" value="WS_DGAT_C"/>
    <property type="match status" value="1"/>
</dbReference>
<sequence>MPRPTPPSPDRLSALDYSFLALDSADAPLHVGWTMRFDGAPPSLAALRRHLDARLGFVPRFRRRVTIPALGLGDPRWVDDPGFDIAHHVHELTLAAPGGPAELRTLAGTLLSRPLDPGRPLWQLYLVRFPPTGSGGFAIVGQAHHALVDGIAAIEVAMLLFTPDPPAVPTGEDADWRPVARPAPARAARAALGVRAKTAVRLARENAPTPNVRGAAASVTSPTALREVARRAAALPNELREAAGGLDRLTSPVASTSLDRAVGPRRAVAYAQAPLDGLKAAGRRHSATLNDVLLTACSLAFGRALETAGEATDQLRVLVPVSTREDDPAALGNQISFIAVELPVADSDAVSVLRTVRDRTRAAKAEASGDGSGPGIAQIMEAADLLPAQAAGAAARLAYGKAAFNAIVSNVPGPEIELSLLGRPLRSVHPAVPVAPGHALSIGAISYLGRLHVGLYADADALPDLPSMGRDLERALDVLRVEAPVAPTPWSARARSRRTSGPVSRS</sequence>
<protein>
    <recommendedName>
        <fullName evidence="4 11">Diacylglycerol O-acyltransferase</fullName>
        <ecNumber evidence="4 11">2.3.1.20</ecNumber>
    </recommendedName>
</protein>
<name>A0AAU7ASG7_9ACTN</name>